<evidence type="ECO:0000313" key="4">
    <source>
        <dbReference type="Proteomes" id="UP000030762"/>
    </source>
</evidence>
<keyword evidence="4" id="KW-1185">Reference proteome</keyword>
<dbReference type="RefSeq" id="XP_008618567.1">
    <property type="nucleotide sequence ID" value="XM_008620345.1"/>
</dbReference>
<dbReference type="OMA" id="CVDGFFP"/>
<organism evidence="3 4">
    <name type="scientific">Saprolegnia diclina (strain VS20)</name>
    <dbReference type="NCBI Taxonomy" id="1156394"/>
    <lineage>
        <taxon>Eukaryota</taxon>
        <taxon>Sar</taxon>
        <taxon>Stramenopiles</taxon>
        <taxon>Oomycota</taxon>
        <taxon>Saprolegniomycetes</taxon>
        <taxon>Saprolegniales</taxon>
        <taxon>Saprolegniaceae</taxon>
        <taxon>Saprolegnia</taxon>
    </lineage>
</organism>
<gene>
    <name evidence="3" type="ORF">SDRG_14231</name>
</gene>
<sequence length="260" mass="26826">MLDDGALPSCSNGGVCDDDANDACDADGECVDGFFPPMHVCRWPRSDCDVPELCTGHSGACPNDRLADFGAPCTGISNGAPCDGQDYCDGNGCCVDQLQPAGALCNDDVDADPCMTPGTCCGTKRTCSAPRKARAGTPCKGESQGHVCDAPDTCDGDGHCVDRFERGKLCKPAQGYTRAVFCNGRTGTCPVSSFMEDSTVDTAVDEVAKASNESGNMLLVHSPPPLLVVGVVGAVVVGIAVAMYQRQPVVTPGDYVALSL</sequence>
<dbReference type="GeneID" id="19954958"/>
<keyword evidence="1" id="KW-0812">Transmembrane</keyword>
<protein>
    <recommendedName>
        <fullName evidence="2">Disintegrin domain-containing protein</fullName>
    </recommendedName>
</protein>
<feature type="domain" description="Disintegrin" evidence="2">
    <location>
        <begin position="1"/>
        <end position="67"/>
    </location>
</feature>
<name>T0PR66_SAPDV</name>
<dbReference type="InParanoid" id="T0PR66"/>
<keyword evidence="1" id="KW-0472">Membrane</keyword>
<dbReference type="InterPro" id="IPR036436">
    <property type="entry name" value="Disintegrin_dom_sf"/>
</dbReference>
<dbReference type="SUPFAM" id="SSF57552">
    <property type="entry name" value="Blood coagulation inhibitor (disintegrin)"/>
    <property type="match status" value="1"/>
</dbReference>
<reference evidence="3 4" key="1">
    <citation type="submission" date="2012-04" db="EMBL/GenBank/DDBJ databases">
        <title>The Genome Sequence of Saprolegnia declina VS20.</title>
        <authorList>
            <consortium name="The Broad Institute Genome Sequencing Platform"/>
            <person name="Russ C."/>
            <person name="Nusbaum C."/>
            <person name="Tyler B."/>
            <person name="van West P."/>
            <person name="Dieguez-Uribeondo J."/>
            <person name="de Bruijn I."/>
            <person name="Tripathy S."/>
            <person name="Jiang R."/>
            <person name="Young S.K."/>
            <person name="Zeng Q."/>
            <person name="Gargeya S."/>
            <person name="Fitzgerald M."/>
            <person name="Haas B."/>
            <person name="Abouelleil A."/>
            <person name="Alvarado L."/>
            <person name="Arachchi H.M."/>
            <person name="Berlin A."/>
            <person name="Chapman S.B."/>
            <person name="Goldberg J."/>
            <person name="Griggs A."/>
            <person name="Gujja S."/>
            <person name="Hansen M."/>
            <person name="Howarth C."/>
            <person name="Imamovic A."/>
            <person name="Larimer J."/>
            <person name="McCowen C."/>
            <person name="Montmayeur A."/>
            <person name="Murphy C."/>
            <person name="Neiman D."/>
            <person name="Pearson M."/>
            <person name="Priest M."/>
            <person name="Roberts A."/>
            <person name="Saif S."/>
            <person name="Shea T."/>
            <person name="Sisk P."/>
            <person name="Sykes S."/>
            <person name="Wortman J."/>
            <person name="Nusbaum C."/>
            <person name="Birren B."/>
        </authorList>
    </citation>
    <scope>NUCLEOTIDE SEQUENCE [LARGE SCALE GENOMIC DNA]</scope>
    <source>
        <strain evidence="3 4">VS20</strain>
    </source>
</reference>
<dbReference type="Proteomes" id="UP000030762">
    <property type="component" value="Unassembled WGS sequence"/>
</dbReference>
<dbReference type="OrthoDB" id="5951731at2759"/>
<evidence type="ECO:0000259" key="2">
    <source>
        <dbReference type="SMART" id="SM00050"/>
    </source>
</evidence>
<dbReference type="VEuPathDB" id="FungiDB:SDRG_14231"/>
<dbReference type="SMART" id="SM00050">
    <property type="entry name" value="DISIN"/>
    <property type="match status" value="1"/>
</dbReference>
<evidence type="ECO:0000313" key="3">
    <source>
        <dbReference type="EMBL" id="EQC27954.1"/>
    </source>
</evidence>
<evidence type="ECO:0000256" key="1">
    <source>
        <dbReference type="SAM" id="Phobius"/>
    </source>
</evidence>
<dbReference type="Gene3D" id="4.10.70.10">
    <property type="entry name" value="Disintegrin domain"/>
    <property type="match status" value="1"/>
</dbReference>
<proteinExistence type="predicted"/>
<keyword evidence="1" id="KW-1133">Transmembrane helix</keyword>
<accession>T0PR66</accession>
<feature type="transmembrane region" description="Helical" evidence="1">
    <location>
        <begin position="226"/>
        <end position="244"/>
    </location>
</feature>
<dbReference type="InterPro" id="IPR001762">
    <property type="entry name" value="Disintegrin_dom"/>
</dbReference>
<dbReference type="AlphaFoldDB" id="T0PR66"/>
<dbReference type="EMBL" id="JH767200">
    <property type="protein sequence ID" value="EQC27954.1"/>
    <property type="molecule type" value="Genomic_DNA"/>
</dbReference>